<evidence type="ECO:0000313" key="3">
    <source>
        <dbReference type="EMBL" id="WMC84236.1"/>
    </source>
</evidence>
<accession>A0AAX3ZAR3</accession>
<evidence type="ECO:0000313" key="4">
    <source>
        <dbReference type="Proteomes" id="UP001231701"/>
    </source>
</evidence>
<dbReference type="AlphaFoldDB" id="A0AAX3ZAR3"/>
<dbReference type="EMBL" id="CP121271">
    <property type="protein sequence ID" value="WMC84236.1"/>
    <property type="molecule type" value="Genomic_DNA"/>
</dbReference>
<dbReference type="GeneID" id="90940577"/>
<reference evidence="2 5" key="2">
    <citation type="submission" date="2024-10" db="EMBL/GenBank/DDBJ databases">
        <title>Draft genome assembly of a novel steroid transforming actinomycete isolated from African clawed frog Xenopus laevis.</title>
        <authorList>
            <person name="Bragin E."/>
            <person name="Kollerov V."/>
            <person name="Donova M.V."/>
        </authorList>
    </citation>
    <scope>NUCLEOTIDE SEQUENCE [LARGE SCALE GENOMIC DNA]</scope>
    <source>
        <strain evidence="2 5">MTOC-St3</strain>
    </source>
</reference>
<dbReference type="Proteomes" id="UP001231701">
    <property type="component" value="Chromosome"/>
</dbReference>
<evidence type="ECO:0000313" key="5">
    <source>
        <dbReference type="Proteomes" id="UP001605990"/>
    </source>
</evidence>
<protein>
    <submittedName>
        <fullName evidence="3">Uncharacterized protein</fullName>
    </submittedName>
</protein>
<name>A0AAX3ZAR3_STRRO</name>
<keyword evidence="5" id="KW-1185">Reference proteome</keyword>
<evidence type="ECO:0000256" key="1">
    <source>
        <dbReference type="SAM" id="MobiDB-lite"/>
    </source>
</evidence>
<evidence type="ECO:0000313" key="2">
    <source>
        <dbReference type="EMBL" id="MFG6295936.1"/>
    </source>
</evidence>
<dbReference type="RefSeq" id="WP_185930672.1">
    <property type="nucleotide sequence ID" value="NZ_CP121271.1"/>
</dbReference>
<organism evidence="3 4">
    <name type="scientific">Streptomyces rochei</name>
    <name type="common">Streptomyces parvullus</name>
    <dbReference type="NCBI Taxonomy" id="1928"/>
    <lineage>
        <taxon>Bacteria</taxon>
        <taxon>Bacillati</taxon>
        <taxon>Actinomycetota</taxon>
        <taxon>Actinomycetes</taxon>
        <taxon>Kitasatosporales</taxon>
        <taxon>Streptomycetaceae</taxon>
        <taxon>Streptomyces</taxon>
        <taxon>Streptomyces rochei group</taxon>
    </lineage>
</organism>
<gene>
    <name evidence="2" type="ORF">ACGU38_11285</name>
    <name evidence="3" type="ORF">P7W03_01090</name>
</gene>
<feature type="region of interest" description="Disordered" evidence="1">
    <location>
        <begin position="79"/>
        <end position="102"/>
    </location>
</feature>
<proteinExistence type="predicted"/>
<sequence>MTDAQREGRACPWCNVEVDLETGVDLGERELHRAMVVFHPVGCRTCVSREARDAHFTHHRTCTRCFYRIAARPSWRSAASPSRLADEQCEEEHDPPVRPGGYFGSLVRPPAWLRHAEKVA</sequence>
<dbReference type="Proteomes" id="UP001605990">
    <property type="component" value="Unassembled WGS sequence"/>
</dbReference>
<reference evidence="3" key="1">
    <citation type="submission" date="2023-03" db="EMBL/GenBank/DDBJ databases">
        <title>Borrelidin-producing and root-colonizing Streptomyces rochei is a potent biopesticide for soil-borne oomycete-caused plant diseases.</title>
        <authorList>
            <person name="Zhou D."/>
            <person name="Wang X."/>
            <person name="Navarro-Munoz J.C."/>
            <person name="Li W."/>
            <person name="Li J."/>
            <person name="Jiu M."/>
            <person name="Deng S."/>
            <person name="Ye Y."/>
            <person name="Daly P."/>
            <person name="Wei L."/>
        </authorList>
    </citation>
    <scope>NUCLEOTIDE SEQUENCE</scope>
    <source>
        <strain evidence="3">JK1</strain>
    </source>
</reference>
<dbReference type="EMBL" id="JBIENY010000180">
    <property type="protein sequence ID" value="MFG6295936.1"/>
    <property type="molecule type" value="Genomic_DNA"/>
</dbReference>